<dbReference type="SUPFAM" id="SSF49785">
    <property type="entry name" value="Galactose-binding domain-like"/>
    <property type="match status" value="1"/>
</dbReference>
<reference evidence="4" key="1">
    <citation type="journal article" date="2013" name="Environ. Microbiol.">
        <title>Seasonally variable intestinal metagenomes of the red palm weevil (Rhynchophorus ferrugineus).</title>
        <authorList>
            <person name="Jia S."/>
            <person name="Zhang X."/>
            <person name="Zhang G."/>
            <person name="Yin A."/>
            <person name="Zhang S."/>
            <person name="Li F."/>
            <person name="Wang L."/>
            <person name="Zhao D."/>
            <person name="Yun Q."/>
            <person name="Tala"/>
            <person name="Wang J."/>
            <person name="Sun G."/>
            <person name="Baabdullah M."/>
            <person name="Yu X."/>
            <person name="Hu S."/>
            <person name="Al-Mssallem I.S."/>
            <person name="Yu J."/>
        </authorList>
    </citation>
    <scope>NUCLEOTIDE SEQUENCE</scope>
</reference>
<dbReference type="PANTHER" id="PTHR43730:SF1">
    <property type="entry name" value="BETA-MANNOSIDASE"/>
    <property type="match status" value="1"/>
</dbReference>
<feature type="domain" description="Beta-mannosidase-like galactose-binding" evidence="3">
    <location>
        <begin position="14"/>
        <end position="74"/>
    </location>
</feature>
<dbReference type="GO" id="GO:0006516">
    <property type="term" value="P:glycoprotein catabolic process"/>
    <property type="evidence" value="ECO:0007669"/>
    <property type="project" value="TreeGrafter"/>
</dbReference>
<dbReference type="InterPro" id="IPR050887">
    <property type="entry name" value="Beta-mannosidase_GH2"/>
</dbReference>
<dbReference type="AlphaFoldDB" id="A0A060CE17"/>
<dbReference type="EMBL" id="KF126101">
    <property type="protein sequence ID" value="AIA93444.1"/>
    <property type="molecule type" value="Genomic_DNA"/>
</dbReference>
<dbReference type="PANTHER" id="PTHR43730">
    <property type="entry name" value="BETA-MANNOSIDASE"/>
    <property type="match status" value="1"/>
</dbReference>
<dbReference type="InterPro" id="IPR054593">
    <property type="entry name" value="Beta-mannosidase-like_N2"/>
</dbReference>
<keyword evidence="2" id="KW-0326">Glycosidase</keyword>
<keyword evidence="1" id="KW-0378">Hydrolase</keyword>
<protein>
    <submittedName>
        <fullName evidence="4">CAZy families GH2 protein</fullName>
    </submittedName>
</protein>
<dbReference type="InterPro" id="IPR008979">
    <property type="entry name" value="Galactose-bd-like_sf"/>
</dbReference>
<evidence type="ECO:0000256" key="2">
    <source>
        <dbReference type="ARBA" id="ARBA00023295"/>
    </source>
</evidence>
<accession>A0A060CE17</accession>
<organism evidence="4">
    <name type="scientific">uncultured Geobacillus sp</name>
    <dbReference type="NCBI Taxonomy" id="228952"/>
    <lineage>
        <taxon>Bacteria</taxon>
        <taxon>Bacillati</taxon>
        <taxon>Bacillota</taxon>
        <taxon>Bacilli</taxon>
        <taxon>Bacillales</taxon>
        <taxon>Anoxybacillaceae</taxon>
        <taxon>Geobacillus</taxon>
        <taxon>environmental samples</taxon>
    </lineage>
</organism>
<dbReference type="Pfam" id="PF22666">
    <property type="entry name" value="Glyco_hydro_2_N2"/>
    <property type="match status" value="1"/>
</dbReference>
<evidence type="ECO:0000259" key="3">
    <source>
        <dbReference type="Pfam" id="PF22666"/>
    </source>
</evidence>
<evidence type="ECO:0000313" key="4">
    <source>
        <dbReference type="EMBL" id="AIA93444.1"/>
    </source>
</evidence>
<dbReference type="Gene3D" id="2.60.120.260">
    <property type="entry name" value="Galactose-binding domain-like"/>
    <property type="match status" value="1"/>
</dbReference>
<dbReference type="GO" id="GO:0004567">
    <property type="term" value="F:beta-mannosidase activity"/>
    <property type="evidence" value="ECO:0007669"/>
    <property type="project" value="TreeGrafter"/>
</dbReference>
<sequence length="76" mass="8893">MSAQTSELQLNSNWKFQSMDNPKEFLPAKVPGTVHTDLFENGLIPHPFVGNNELELQWISDERWQYVLEFELTKNN</sequence>
<name>A0A060CE17_9BACL</name>
<evidence type="ECO:0000256" key="1">
    <source>
        <dbReference type="ARBA" id="ARBA00022801"/>
    </source>
</evidence>
<proteinExistence type="predicted"/>